<feature type="compositionally biased region" description="Low complexity" evidence="1">
    <location>
        <begin position="120"/>
        <end position="142"/>
    </location>
</feature>
<organism evidence="2 3">
    <name type="scientific">Citrullus colocynthis</name>
    <name type="common">colocynth</name>
    <dbReference type="NCBI Taxonomy" id="252529"/>
    <lineage>
        <taxon>Eukaryota</taxon>
        <taxon>Viridiplantae</taxon>
        <taxon>Streptophyta</taxon>
        <taxon>Embryophyta</taxon>
        <taxon>Tracheophyta</taxon>
        <taxon>Spermatophyta</taxon>
        <taxon>Magnoliopsida</taxon>
        <taxon>eudicotyledons</taxon>
        <taxon>Gunneridae</taxon>
        <taxon>Pentapetalae</taxon>
        <taxon>rosids</taxon>
        <taxon>fabids</taxon>
        <taxon>Cucurbitales</taxon>
        <taxon>Cucurbitaceae</taxon>
        <taxon>Benincaseae</taxon>
        <taxon>Citrullus</taxon>
    </lineage>
</organism>
<reference evidence="2 3" key="1">
    <citation type="submission" date="2024-03" db="EMBL/GenBank/DDBJ databases">
        <authorList>
            <person name="Gkanogiannis A."/>
            <person name="Becerra Lopez-Lavalle L."/>
        </authorList>
    </citation>
    <scope>NUCLEOTIDE SEQUENCE [LARGE SCALE GENOMIC DNA]</scope>
</reference>
<gene>
    <name evidence="2" type="ORF">CITCOLO1_LOCUS7048</name>
</gene>
<dbReference type="PANTHER" id="PTHR33922:SF2">
    <property type="entry name" value="OS07G0589600 PROTEIN"/>
    <property type="match status" value="1"/>
</dbReference>
<sequence>MKMTGRSCHGDEIWETEIEEEEEEEEALSFCDLPVKEKQQAMRTSSSAAVETEEFDFKQWRPAPPMLAADELFFQGQMLPLRLSFSSENRQSNINELFGGNLWNRSESMDHNMLRFRNGSCSSSSSRSHYSRSSSHSNNSVSIPTNSKPRTQKNVFHSHPSPTPQIRSFSTSSHRSRSRSSSRWEFFRLGLLRTPGMELQDLKTRTTTTTATGTAAHKTTASILGVVSCKKSVDAVPATAAKNRIRNEKVLNNNNNNNNSVEIREKEKEKERRVSHRRTFEWLKQLSHATFGEEQ</sequence>
<dbReference type="Proteomes" id="UP001642487">
    <property type="component" value="Chromosome 2"/>
</dbReference>
<evidence type="ECO:0000313" key="3">
    <source>
        <dbReference type="Proteomes" id="UP001642487"/>
    </source>
</evidence>
<feature type="compositionally biased region" description="Polar residues" evidence="1">
    <location>
        <begin position="143"/>
        <end position="155"/>
    </location>
</feature>
<accession>A0ABP0Y8H7</accession>
<proteinExistence type="predicted"/>
<dbReference type="PANTHER" id="PTHR33922">
    <property type="entry name" value="OS01G0888066 PROTEIN-RELATED"/>
    <property type="match status" value="1"/>
</dbReference>
<protein>
    <submittedName>
        <fullName evidence="2">Uncharacterized protein</fullName>
    </submittedName>
</protein>
<evidence type="ECO:0000256" key="1">
    <source>
        <dbReference type="SAM" id="MobiDB-lite"/>
    </source>
</evidence>
<feature type="region of interest" description="Disordered" evidence="1">
    <location>
        <begin position="1"/>
        <end position="22"/>
    </location>
</feature>
<keyword evidence="3" id="KW-1185">Reference proteome</keyword>
<dbReference type="EMBL" id="OZ021736">
    <property type="protein sequence ID" value="CAK9315263.1"/>
    <property type="molecule type" value="Genomic_DNA"/>
</dbReference>
<feature type="compositionally biased region" description="Acidic residues" evidence="1">
    <location>
        <begin position="13"/>
        <end position="22"/>
    </location>
</feature>
<name>A0ABP0Y8H7_9ROSI</name>
<evidence type="ECO:0000313" key="2">
    <source>
        <dbReference type="EMBL" id="CAK9315263.1"/>
    </source>
</evidence>
<feature type="region of interest" description="Disordered" evidence="1">
    <location>
        <begin position="120"/>
        <end position="176"/>
    </location>
</feature>